<comment type="caution">
    <text evidence="3">The sequence shown here is derived from an EMBL/GenBank/DDBJ whole genome shotgun (WGS) entry which is preliminary data.</text>
</comment>
<feature type="transmembrane region" description="Helical" evidence="1">
    <location>
        <begin position="124"/>
        <end position="144"/>
    </location>
</feature>
<feature type="transmembrane region" description="Helical" evidence="1">
    <location>
        <begin position="164"/>
        <end position="182"/>
    </location>
</feature>
<dbReference type="InterPro" id="IPR012429">
    <property type="entry name" value="HGSNAT_cat"/>
</dbReference>
<reference evidence="3 4" key="1">
    <citation type="submission" date="2019-03" db="EMBL/GenBank/DDBJ databases">
        <title>Genomics of glacier-inhabiting Cryobacterium strains.</title>
        <authorList>
            <person name="Liu Q."/>
            <person name="Xin Y.-H."/>
        </authorList>
    </citation>
    <scope>NUCLEOTIDE SEQUENCE [LARGE SCALE GENOMIC DNA]</scope>
    <source>
        <strain evidence="3 4">Hz16</strain>
    </source>
</reference>
<evidence type="ECO:0000256" key="1">
    <source>
        <dbReference type="SAM" id="Phobius"/>
    </source>
</evidence>
<keyword evidence="1" id="KW-0472">Membrane</keyword>
<keyword evidence="4" id="KW-1185">Reference proteome</keyword>
<dbReference type="Proteomes" id="UP000297983">
    <property type="component" value="Unassembled WGS sequence"/>
</dbReference>
<feature type="transmembrane region" description="Helical" evidence="1">
    <location>
        <begin position="12"/>
        <end position="31"/>
    </location>
</feature>
<keyword evidence="1" id="KW-1133">Transmembrane helix</keyword>
<feature type="transmembrane region" description="Helical" evidence="1">
    <location>
        <begin position="46"/>
        <end position="64"/>
    </location>
</feature>
<evidence type="ECO:0000259" key="2">
    <source>
        <dbReference type="Pfam" id="PF07786"/>
    </source>
</evidence>
<dbReference type="RefSeq" id="WP_134553298.1">
    <property type="nucleotide sequence ID" value="NZ_SOHL01000030.1"/>
</dbReference>
<feature type="transmembrane region" description="Helical" evidence="1">
    <location>
        <begin position="76"/>
        <end position="96"/>
    </location>
</feature>
<dbReference type="Pfam" id="PF07786">
    <property type="entry name" value="HGSNAT_cat"/>
    <property type="match status" value="1"/>
</dbReference>
<dbReference type="AlphaFoldDB" id="A0A4R9APC7"/>
<evidence type="ECO:0000313" key="4">
    <source>
        <dbReference type="Proteomes" id="UP000297983"/>
    </source>
</evidence>
<sequence>MQIRSDMRNRIVAIDVARGLAIIGMFAAHAIPRESAAELLVDGRPSILFATLAGVSLGIMTGSAHPLARGQRSDRVVGILVRALFLFLLGVVLAILHSGVAVILHFYALMFLLLIPLLFLRRWLLGLIGIAFLIGAPVLGAAQGDVDADAPPVAYFIDYFFLNGTYPVLIWMPFLLAGLIIARSDLRRPKTQVALVGVGGSAAFAGYGAAVVFPGVSVEAHSGSIAEVIGSGGLAIALIGGLLWLTSVERRFPGRALRGILWPVGATGSMALTVYTLQILALAIVVAGGREIDYPGWPLLLWMLLLTFIVAGLWRFFVGKGPLERLLAALTRTPLPGQSRFS</sequence>
<feature type="transmembrane region" description="Helical" evidence="1">
    <location>
        <begin position="299"/>
        <end position="318"/>
    </location>
</feature>
<organism evidence="3 4">
    <name type="scientific">Cryobacterium gelidum</name>
    <dbReference type="NCBI Taxonomy" id="1259164"/>
    <lineage>
        <taxon>Bacteria</taxon>
        <taxon>Bacillati</taxon>
        <taxon>Actinomycetota</taxon>
        <taxon>Actinomycetes</taxon>
        <taxon>Micrococcales</taxon>
        <taxon>Microbacteriaceae</taxon>
        <taxon>Cryobacterium</taxon>
    </lineage>
</organism>
<protein>
    <submittedName>
        <fullName evidence="3">DUF1624 domain-containing protein</fullName>
    </submittedName>
</protein>
<feature type="transmembrane region" description="Helical" evidence="1">
    <location>
        <begin position="228"/>
        <end position="248"/>
    </location>
</feature>
<feature type="transmembrane region" description="Helical" evidence="1">
    <location>
        <begin position="102"/>
        <end position="119"/>
    </location>
</feature>
<feature type="transmembrane region" description="Helical" evidence="1">
    <location>
        <begin position="260"/>
        <end position="287"/>
    </location>
</feature>
<accession>A0A4R9APC7</accession>
<proteinExistence type="predicted"/>
<name>A0A4R9APC7_9MICO</name>
<keyword evidence="1" id="KW-0812">Transmembrane</keyword>
<feature type="transmembrane region" description="Helical" evidence="1">
    <location>
        <begin position="194"/>
        <end position="216"/>
    </location>
</feature>
<dbReference type="EMBL" id="SOHL01000030">
    <property type="protein sequence ID" value="TFD66637.1"/>
    <property type="molecule type" value="Genomic_DNA"/>
</dbReference>
<gene>
    <name evidence="3" type="ORF">E3T50_15690</name>
</gene>
<feature type="domain" description="Heparan-alpha-glucosaminide N-acetyltransferase catalytic" evidence="2">
    <location>
        <begin position="10"/>
        <end position="192"/>
    </location>
</feature>
<evidence type="ECO:0000313" key="3">
    <source>
        <dbReference type="EMBL" id="TFD66637.1"/>
    </source>
</evidence>